<sequence length="200" mass="22104">MITEVPCPAARDEPGGDGTRVGVDVTFLCMDRAPPGIPPVLPHGYSIRQTFRPGVAWYRGLYDAVGADYCWWLRRVMPDGDLAALLSSPGIGVHVLYDGDTPAGFCELDSRYAPDINIAYFGLLPAWIGRGVGQVFLHQMVARAWAMNPAVLRVNTCSADHPRALPNYRRAGFRRVRTIHEIWTIPDTLGLKVPAHLRLD</sequence>
<dbReference type="GO" id="GO:0016747">
    <property type="term" value="F:acyltransferase activity, transferring groups other than amino-acyl groups"/>
    <property type="evidence" value="ECO:0007669"/>
    <property type="project" value="InterPro"/>
</dbReference>
<keyword evidence="3" id="KW-1185">Reference proteome</keyword>
<dbReference type="AlphaFoldDB" id="A0A0M0EM88"/>
<accession>A0A0M0EM88</accession>
<evidence type="ECO:0000313" key="3">
    <source>
        <dbReference type="Proteomes" id="UP000037566"/>
    </source>
</evidence>
<feature type="domain" description="N-acetyltransferase" evidence="1">
    <location>
        <begin position="49"/>
        <end position="200"/>
    </location>
</feature>
<name>A0A0M0EM88_KOMEU</name>
<protein>
    <recommendedName>
        <fullName evidence="1">N-acetyltransferase domain-containing protein</fullName>
    </recommendedName>
</protein>
<dbReference type="Proteomes" id="UP000037566">
    <property type="component" value="Unassembled WGS sequence"/>
</dbReference>
<reference evidence="2" key="1">
    <citation type="submission" date="2015-08" db="EMBL/GenBank/DDBJ databases">
        <title>Draft genome sequence of Komagataeibacter europaeus CECT 8546 a cellulose producer strain from vinegar produced by the traditional method.</title>
        <authorList>
            <person name="Poehlein A."/>
            <person name="Valera M.J."/>
            <person name="Haack F.S."/>
            <person name="Mas A."/>
            <person name="Daniel R."/>
            <person name="Streit W.R."/>
            <person name="Mateo E."/>
        </authorList>
    </citation>
    <scope>NUCLEOTIDE SEQUENCE [LARGE SCALE GENOMIC DNA]</scope>
    <source>
        <strain evidence="2">CECT 8546</strain>
    </source>
</reference>
<dbReference type="STRING" id="33995.KOEU_03350"/>
<dbReference type="RefSeq" id="WP_019084520.1">
    <property type="nucleotide sequence ID" value="NZ_LHUQ01000001.1"/>
</dbReference>
<dbReference type="PATRIC" id="fig|33995.3.peg.361"/>
<organism evidence="2 3">
    <name type="scientific">Komagataeibacter europaeus</name>
    <name type="common">Gluconacetobacter europaeus</name>
    <dbReference type="NCBI Taxonomy" id="33995"/>
    <lineage>
        <taxon>Bacteria</taxon>
        <taxon>Pseudomonadati</taxon>
        <taxon>Pseudomonadota</taxon>
        <taxon>Alphaproteobacteria</taxon>
        <taxon>Acetobacterales</taxon>
        <taxon>Acetobacteraceae</taxon>
        <taxon>Komagataeibacter</taxon>
    </lineage>
</organism>
<dbReference type="CDD" id="cd04301">
    <property type="entry name" value="NAT_SF"/>
    <property type="match status" value="1"/>
</dbReference>
<dbReference type="OrthoDB" id="275336at2"/>
<evidence type="ECO:0000259" key="1">
    <source>
        <dbReference type="PROSITE" id="PS51186"/>
    </source>
</evidence>
<dbReference type="InterPro" id="IPR016181">
    <property type="entry name" value="Acyl_CoA_acyltransferase"/>
</dbReference>
<dbReference type="Gene3D" id="3.40.630.30">
    <property type="match status" value="1"/>
</dbReference>
<gene>
    <name evidence="2" type="ORF">KOEU_03350</name>
</gene>
<proteinExistence type="predicted"/>
<evidence type="ECO:0000313" key="2">
    <source>
        <dbReference type="EMBL" id="KON66362.1"/>
    </source>
</evidence>
<dbReference type="EMBL" id="LHUQ01000001">
    <property type="protein sequence ID" value="KON66362.1"/>
    <property type="molecule type" value="Genomic_DNA"/>
</dbReference>
<comment type="caution">
    <text evidence="2">The sequence shown here is derived from an EMBL/GenBank/DDBJ whole genome shotgun (WGS) entry which is preliminary data.</text>
</comment>
<dbReference type="InterPro" id="IPR000182">
    <property type="entry name" value="GNAT_dom"/>
</dbReference>
<dbReference type="PROSITE" id="PS51186">
    <property type="entry name" value="GNAT"/>
    <property type="match status" value="1"/>
</dbReference>
<dbReference type="Pfam" id="PF00583">
    <property type="entry name" value="Acetyltransf_1"/>
    <property type="match status" value="1"/>
</dbReference>
<dbReference type="SUPFAM" id="SSF55729">
    <property type="entry name" value="Acyl-CoA N-acyltransferases (Nat)"/>
    <property type="match status" value="1"/>
</dbReference>